<evidence type="ECO:0000256" key="4">
    <source>
        <dbReference type="ARBA" id="ARBA00022989"/>
    </source>
</evidence>
<dbReference type="OrthoDB" id="1716321at2"/>
<keyword evidence="8" id="KW-1185">Reference proteome</keyword>
<organism evidence="7 8">
    <name type="scientific">Caloramator australicus RC3</name>
    <dbReference type="NCBI Taxonomy" id="857293"/>
    <lineage>
        <taxon>Bacteria</taxon>
        <taxon>Bacillati</taxon>
        <taxon>Bacillota</taxon>
        <taxon>Clostridia</taxon>
        <taxon>Eubacteriales</taxon>
        <taxon>Clostridiaceae</taxon>
        <taxon>Caloramator</taxon>
    </lineage>
</organism>
<feature type="transmembrane region" description="Helical" evidence="6">
    <location>
        <begin position="12"/>
        <end position="33"/>
    </location>
</feature>
<dbReference type="GO" id="GO:0016020">
    <property type="term" value="C:membrane"/>
    <property type="evidence" value="ECO:0007669"/>
    <property type="project" value="UniProtKB-SubCell"/>
</dbReference>
<keyword evidence="3 6" id="KW-0812">Transmembrane</keyword>
<dbReference type="PANTHER" id="PTHR30093">
    <property type="entry name" value="GENERAL SECRETION PATHWAY PROTEIN G"/>
    <property type="match status" value="1"/>
</dbReference>
<evidence type="ECO:0000256" key="1">
    <source>
        <dbReference type="ARBA" id="ARBA00004167"/>
    </source>
</evidence>
<evidence type="ECO:0000256" key="6">
    <source>
        <dbReference type="SAM" id="Phobius"/>
    </source>
</evidence>
<name>I7J4V5_9CLOT</name>
<reference evidence="7 8" key="1">
    <citation type="journal article" date="2011" name="J. Bacteriol.">
        <title>Draft genome sequence of Caloramator australicus strain RC3T, a thermoanaerobe from the Great Artesian Basin of Australia.</title>
        <authorList>
            <person name="Ogg C.D."/>
            <person name="Patel B.K.C."/>
        </authorList>
    </citation>
    <scope>NUCLEOTIDE SEQUENCE [LARGE SCALE GENOMIC DNA]</scope>
    <source>
        <strain evidence="7 8">RC3</strain>
    </source>
</reference>
<evidence type="ECO:0000256" key="5">
    <source>
        <dbReference type="ARBA" id="ARBA00023136"/>
    </source>
</evidence>
<dbReference type="Gene3D" id="3.30.700.10">
    <property type="entry name" value="Glycoprotein, Type 4 Pilin"/>
    <property type="match status" value="1"/>
</dbReference>
<dbReference type="SUPFAM" id="SSF54523">
    <property type="entry name" value="Pili subunits"/>
    <property type="match status" value="1"/>
</dbReference>
<dbReference type="PANTHER" id="PTHR30093:SF44">
    <property type="entry name" value="TYPE II SECRETION SYSTEM CORE PROTEIN G"/>
    <property type="match status" value="1"/>
</dbReference>
<dbReference type="STRING" id="857293.CAAU_1012"/>
<keyword evidence="4 6" id="KW-1133">Transmembrane helix</keyword>
<keyword evidence="5 6" id="KW-0472">Membrane</keyword>
<dbReference type="InterPro" id="IPR012902">
    <property type="entry name" value="N_methyl_site"/>
</dbReference>
<dbReference type="NCBIfam" id="TIGR02532">
    <property type="entry name" value="IV_pilin_GFxxxE"/>
    <property type="match status" value="1"/>
</dbReference>
<comment type="caution">
    <text evidence="7">The sequence shown here is derived from an EMBL/GenBank/DDBJ whole genome shotgun (WGS) entry which is preliminary data.</text>
</comment>
<sequence>MEKRKKKGFTLIEMVVVLAIIAVLAGIAVPQALNSINKSKSTADIANAKALAGAITQGVAEGQITLADTQNAWKIVNTTNISNLNKYISSIPKSKKYDVEFEYKYDAANGILTIGVKDNQDNYHILYPNPEANY</sequence>
<dbReference type="RefSeq" id="WP_008908368.1">
    <property type="nucleotide sequence ID" value="NZ_CAKP01000057.1"/>
</dbReference>
<protein>
    <submittedName>
        <fullName evidence="7">Putative type IV pilin</fullName>
    </submittedName>
</protein>
<keyword evidence="2" id="KW-0488">Methylation</keyword>
<dbReference type="PROSITE" id="PS00409">
    <property type="entry name" value="PROKAR_NTER_METHYL"/>
    <property type="match status" value="1"/>
</dbReference>
<evidence type="ECO:0000313" key="7">
    <source>
        <dbReference type="EMBL" id="CCJ33096.1"/>
    </source>
</evidence>
<accession>I7J4V5</accession>
<gene>
    <name evidence="7" type="ORF">CAAU_1012</name>
</gene>
<dbReference type="Pfam" id="PF07963">
    <property type="entry name" value="N_methyl"/>
    <property type="match status" value="1"/>
</dbReference>
<evidence type="ECO:0000256" key="3">
    <source>
        <dbReference type="ARBA" id="ARBA00022692"/>
    </source>
</evidence>
<evidence type="ECO:0000256" key="2">
    <source>
        <dbReference type="ARBA" id="ARBA00022481"/>
    </source>
</evidence>
<proteinExistence type="predicted"/>
<dbReference type="EMBL" id="CAKP01000057">
    <property type="protein sequence ID" value="CCJ33096.1"/>
    <property type="molecule type" value="Genomic_DNA"/>
</dbReference>
<dbReference type="AlphaFoldDB" id="I7J4V5"/>
<dbReference type="InterPro" id="IPR045584">
    <property type="entry name" value="Pilin-like"/>
</dbReference>
<dbReference type="eggNOG" id="COG2165">
    <property type="taxonomic scope" value="Bacteria"/>
</dbReference>
<evidence type="ECO:0000313" key="8">
    <source>
        <dbReference type="Proteomes" id="UP000007652"/>
    </source>
</evidence>
<dbReference type="Proteomes" id="UP000007652">
    <property type="component" value="Unassembled WGS sequence"/>
</dbReference>
<comment type="subcellular location">
    <subcellularLocation>
        <location evidence="1">Membrane</location>
        <topology evidence="1">Single-pass membrane protein</topology>
    </subcellularLocation>
</comment>